<evidence type="ECO:0000313" key="2">
    <source>
        <dbReference type="EMBL" id="ABW35105.1"/>
    </source>
</evidence>
<geneLocation type="plasmid" evidence="2 3">
    <name>pDGEO02</name>
</geneLocation>
<gene>
    <name evidence="2" type="ORF">Dgeo_3064</name>
</gene>
<organism evidence="2 3">
    <name type="scientific">Deinococcus geothermalis (strain DSM 11300 / CIP 105573 / AG-3a)</name>
    <dbReference type="NCBI Taxonomy" id="319795"/>
    <lineage>
        <taxon>Bacteria</taxon>
        <taxon>Thermotogati</taxon>
        <taxon>Deinococcota</taxon>
        <taxon>Deinococci</taxon>
        <taxon>Deinococcales</taxon>
        <taxon>Deinococcaceae</taxon>
        <taxon>Deinococcus</taxon>
    </lineage>
</organism>
<dbReference type="RefSeq" id="WP_012173282.1">
    <property type="nucleotide sequence ID" value="NC_009939.1"/>
</dbReference>
<dbReference type="HOGENOM" id="CLU_1248931_0_0_0"/>
<reference evidence="2" key="1">
    <citation type="submission" date="2007-10" db="EMBL/GenBank/DDBJ databases">
        <title>Complete sequence of Plasmid2 pDGEO02 of Deinococcus geothermalis DSM 11300.</title>
        <authorList>
            <consortium name="US DOE Joint Genome Institute"/>
            <person name="Copeland A."/>
            <person name="Lucas S."/>
            <person name="Lapidus A."/>
            <person name="Barry K."/>
            <person name="Detter J.C."/>
            <person name="Glavina del Rio T."/>
            <person name="Hammon N."/>
            <person name="Israni S."/>
            <person name="Dalin E."/>
            <person name="Tice H."/>
            <person name="Pitluck S."/>
            <person name="Brettin T."/>
            <person name="Bruce D."/>
            <person name="Han C."/>
            <person name="Tapia R."/>
            <person name="Saunders E."/>
            <person name="Gilna P."/>
            <person name="Schmutz J."/>
            <person name="Larimer F."/>
            <person name="Land M."/>
            <person name="Hauser L."/>
            <person name="Kyrpides N."/>
            <person name="Kim E."/>
            <person name="Daly M.J."/>
            <person name="Fredrickson J.K."/>
            <person name="Makarova K.S."/>
            <person name="Gaidamakova E.K."/>
            <person name="Zhai M."/>
            <person name="Richardson P."/>
        </authorList>
    </citation>
    <scope>NUCLEOTIDE SEQUENCE [LARGE SCALE GENOMIC DNA]</scope>
    <source>
        <strain evidence="2">DSM 11300</strain>
        <plasmid evidence="2">pDGEO02</plasmid>
    </source>
</reference>
<feature type="compositionally biased region" description="Gly residues" evidence="1">
    <location>
        <begin position="212"/>
        <end position="221"/>
    </location>
</feature>
<sequence>MIVVGIDPGLTVSHASRVRLQGGSCVYGRQADLAGTFQGDPASLAAQLHAAGPADLILVEVARGAVASARDGDPVLHNNIVAGEILGHLRALGLPAVPVASGGNATAWAWRPSLGVKGNTHGVAAKDALTVSIVALRLTNPEAMPTGPRGGHCQHYWDAAGIALAGLDRLLASPDLPPLEAVNRVSGLEAHKLERRRATKRASKQARAAGLIPGGTNGRHR</sequence>
<name>A8ZRJ6_DEIGD</name>
<evidence type="ECO:0000256" key="1">
    <source>
        <dbReference type="SAM" id="MobiDB-lite"/>
    </source>
</evidence>
<evidence type="ECO:0000313" key="3">
    <source>
        <dbReference type="Proteomes" id="UP000002431"/>
    </source>
</evidence>
<keyword evidence="2" id="KW-0614">Plasmid</keyword>
<dbReference type="AlphaFoldDB" id="A8ZRJ6"/>
<keyword evidence="3" id="KW-1185">Reference proteome</keyword>
<feature type="region of interest" description="Disordered" evidence="1">
    <location>
        <begin position="196"/>
        <end position="221"/>
    </location>
</feature>
<dbReference type="EMBL" id="CP000856">
    <property type="protein sequence ID" value="ABW35105.1"/>
    <property type="molecule type" value="Genomic_DNA"/>
</dbReference>
<dbReference type="Proteomes" id="UP000002431">
    <property type="component" value="Plasmid pDGEO02"/>
</dbReference>
<protein>
    <submittedName>
        <fullName evidence="2">Uncharacterized protein</fullName>
    </submittedName>
</protein>
<proteinExistence type="predicted"/>
<dbReference type="KEGG" id="dge:Dgeo_3064"/>
<accession>A8ZRJ6</accession>